<dbReference type="OrthoDB" id="3872735at2"/>
<dbReference type="InterPro" id="IPR009081">
    <property type="entry name" value="PP-bd_ACP"/>
</dbReference>
<feature type="domain" description="Carrier" evidence="1">
    <location>
        <begin position="23"/>
        <end position="101"/>
    </location>
</feature>
<reference evidence="2 3" key="1">
    <citation type="submission" date="2017-02" db="EMBL/GenBank/DDBJ databases">
        <title>Draft Genome Sequence of Streptomyces tsukubaensis F601, a Producer of the immunosuppressant tacrolimus FK506.</title>
        <authorList>
            <person name="Zong G."/>
            <person name="Zhong C."/>
            <person name="Fu J."/>
            <person name="Qin R."/>
            <person name="Cao G."/>
        </authorList>
    </citation>
    <scope>NUCLEOTIDE SEQUENCE [LARGE SCALE GENOMIC DNA]</scope>
    <source>
        <strain evidence="2 3">F601</strain>
    </source>
</reference>
<gene>
    <name evidence="2" type="ORF">B1H18_18580</name>
</gene>
<sequence>MDAPTLSGRAALTDGPAPAVVVHSRAELSRTVRTAVSDVLGTEMDDISETTDLQSDFDIDSLELMDVGARLENVLRVKIQVSDLLEARTVGDAVDLLEKRLGRTA</sequence>
<dbReference type="PROSITE" id="PS50075">
    <property type="entry name" value="CARRIER"/>
    <property type="match status" value="1"/>
</dbReference>
<accession>A0A1V4A7G4</accession>
<name>A0A1V4A7G4_9ACTN</name>
<dbReference type="STRING" id="83656.B1H18_18580"/>
<proteinExistence type="predicted"/>
<dbReference type="AlphaFoldDB" id="A0A1V4A7G4"/>
<dbReference type="Proteomes" id="UP000190539">
    <property type="component" value="Unassembled WGS sequence"/>
</dbReference>
<dbReference type="EMBL" id="MVFC01000014">
    <property type="protein sequence ID" value="OON77720.1"/>
    <property type="molecule type" value="Genomic_DNA"/>
</dbReference>
<dbReference type="Gene3D" id="1.10.1200.10">
    <property type="entry name" value="ACP-like"/>
    <property type="match status" value="1"/>
</dbReference>
<dbReference type="InterPro" id="IPR036736">
    <property type="entry name" value="ACP-like_sf"/>
</dbReference>
<evidence type="ECO:0000313" key="3">
    <source>
        <dbReference type="Proteomes" id="UP000190539"/>
    </source>
</evidence>
<dbReference type="Pfam" id="PF00550">
    <property type="entry name" value="PP-binding"/>
    <property type="match status" value="1"/>
</dbReference>
<organism evidence="2 3">
    <name type="scientific">Streptomyces tsukubensis</name>
    <dbReference type="NCBI Taxonomy" id="83656"/>
    <lineage>
        <taxon>Bacteria</taxon>
        <taxon>Bacillati</taxon>
        <taxon>Actinomycetota</taxon>
        <taxon>Actinomycetes</taxon>
        <taxon>Kitasatosporales</taxon>
        <taxon>Streptomycetaceae</taxon>
        <taxon>Streptomyces</taxon>
    </lineage>
</organism>
<keyword evidence="3" id="KW-1185">Reference proteome</keyword>
<comment type="caution">
    <text evidence="2">The sequence shown here is derived from an EMBL/GenBank/DDBJ whole genome shotgun (WGS) entry which is preliminary data.</text>
</comment>
<evidence type="ECO:0000313" key="2">
    <source>
        <dbReference type="EMBL" id="OON77720.1"/>
    </source>
</evidence>
<evidence type="ECO:0000259" key="1">
    <source>
        <dbReference type="PROSITE" id="PS50075"/>
    </source>
</evidence>
<dbReference type="SUPFAM" id="SSF47336">
    <property type="entry name" value="ACP-like"/>
    <property type="match status" value="1"/>
</dbReference>
<protein>
    <submittedName>
        <fullName evidence="2">Acyl carrier protein</fullName>
    </submittedName>
</protein>